<evidence type="ECO:0000313" key="3">
    <source>
        <dbReference type="EMBL" id="OIR23031.1"/>
    </source>
</evidence>
<evidence type="ECO:0000256" key="1">
    <source>
        <dbReference type="SAM" id="Phobius"/>
    </source>
</evidence>
<feature type="transmembrane region" description="Helical" evidence="1">
    <location>
        <begin position="20"/>
        <end position="40"/>
    </location>
</feature>
<keyword evidence="1" id="KW-0472">Membrane</keyword>
<organism evidence="3 4">
    <name type="scientific">Marine Group III euryarchaeote CG-Epi2</name>
    <dbReference type="NCBI Taxonomy" id="1888996"/>
    <lineage>
        <taxon>Archaea</taxon>
        <taxon>Methanobacteriati</taxon>
        <taxon>Thermoplasmatota</taxon>
        <taxon>Thermoplasmata</taxon>
        <taxon>Candidatus Thermoprofundales</taxon>
    </lineage>
</organism>
<proteinExistence type="predicted"/>
<gene>
    <name evidence="3" type="ORF">BET99_02965</name>
</gene>
<dbReference type="Proteomes" id="UP000183615">
    <property type="component" value="Unassembled WGS sequence"/>
</dbReference>
<protein>
    <recommendedName>
        <fullName evidence="2">VanZ-like domain-containing protein</fullName>
    </recommendedName>
</protein>
<evidence type="ECO:0000259" key="2">
    <source>
        <dbReference type="Pfam" id="PF04892"/>
    </source>
</evidence>
<dbReference type="NCBIfam" id="NF037970">
    <property type="entry name" value="vanZ_1"/>
    <property type="match status" value="1"/>
</dbReference>
<feature type="transmembrane region" description="Helical" evidence="1">
    <location>
        <begin position="47"/>
        <end position="67"/>
    </location>
</feature>
<evidence type="ECO:0000313" key="4">
    <source>
        <dbReference type="Proteomes" id="UP000183615"/>
    </source>
</evidence>
<feature type="domain" description="VanZ-like" evidence="2">
    <location>
        <begin position="20"/>
        <end position="98"/>
    </location>
</feature>
<reference evidence="3 4" key="1">
    <citation type="submission" date="2016-08" db="EMBL/GenBank/DDBJ databases">
        <title>New Insights into Marine Group III Euryarchaeota, from dark to light.</title>
        <authorList>
            <person name="Haro-Moreno J.M."/>
            <person name="Rodriguez-Valera F."/>
            <person name="Lopez-Garcia P."/>
            <person name="Moreira D."/>
            <person name="Martin-Cuadrado A.B."/>
        </authorList>
    </citation>
    <scope>NUCLEOTIDE SEQUENCE [LARGE SCALE GENOMIC DNA]</scope>
    <source>
        <strain evidence="3">CG-Epi2</strain>
    </source>
</reference>
<dbReference type="InterPro" id="IPR006976">
    <property type="entry name" value="VanZ-like"/>
</dbReference>
<dbReference type="AlphaFoldDB" id="A0A1J5TQ31"/>
<accession>A0A1J5TQ31</accession>
<sequence>MISLSHIPQDNLSSVTNSNFSHLDSIFHLIEYTLFGFLLHQSFKEDTLLSISPIWNTFIFGLLFAISDELHQNYVPGRNMSFVDLCFDFIGINIGLLVSFQKS</sequence>
<comment type="caution">
    <text evidence="3">The sequence shown here is derived from an EMBL/GenBank/DDBJ whole genome shotgun (WGS) entry which is preliminary data.</text>
</comment>
<feature type="transmembrane region" description="Helical" evidence="1">
    <location>
        <begin position="79"/>
        <end position="100"/>
    </location>
</feature>
<name>A0A1J5TQ31_9ARCH</name>
<dbReference type="EMBL" id="MIYZ01000002">
    <property type="protein sequence ID" value="OIR23031.1"/>
    <property type="molecule type" value="Genomic_DNA"/>
</dbReference>
<dbReference type="Pfam" id="PF04892">
    <property type="entry name" value="VanZ"/>
    <property type="match status" value="1"/>
</dbReference>
<keyword evidence="1" id="KW-0812">Transmembrane</keyword>
<keyword evidence="1" id="KW-1133">Transmembrane helix</keyword>